<dbReference type="GeneID" id="9063561"/>
<keyword evidence="2" id="KW-1185">Reference proteome</keyword>
<sequence>MADRNEVNCRKYGQDTWLGSSTGNCEDVEIQLESQGEDGTLLGMVEEIVVIPGAASEREVIKRHMHQIPWASSDRPDREASLIRAHRSSIALENRLRKTPEALEAYRGFARQAKVEEIKHAYALLLMGGLSVDML</sequence>
<dbReference type="Proteomes" id="UP000007800">
    <property type="component" value="Unassembled WGS sequence"/>
</dbReference>
<reference evidence="1 2" key="1">
    <citation type="submission" date="2008-07" db="EMBL/GenBank/DDBJ databases">
        <authorList>
            <person name="El-Sayed N."/>
            <person name="Caler E."/>
            <person name="Inman J."/>
            <person name="Amedeo P."/>
            <person name="Hass B."/>
            <person name="Wortman J."/>
        </authorList>
    </citation>
    <scope>NUCLEOTIDE SEQUENCE [LARGE SCALE GENOMIC DNA]</scope>
    <source>
        <strain evidence="2">ATCC 50983 / TXsc</strain>
    </source>
</reference>
<dbReference type="EMBL" id="GG672918">
    <property type="protein sequence ID" value="EER16486.1"/>
    <property type="molecule type" value="Genomic_DNA"/>
</dbReference>
<gene>
    <name evidence="1" type="ORF">Pmar_PMAR021084</name>
</gene>
<dbReference type="RefSeq" id="XP_002784690.1">
    <property type="nucleotide sequence ID" value="XM_002784644.1"/>
</dbReference>
<evidence type="ECO:0000313" key="1">
    <source>
        <dbReference type="EMBL" id="EER16486.1"/>
    </source>
</evidence>
<dbReference type="InParanoid" id="C5KGD0"/>
<protein>
    <submittedName>
        <fullName evidence="1">Uncharacterized protein</fullName>
    </submittedName>
</protein>
<name>C5KGD0_PERM5</name>
<proteinExistence type="predicted"/>
<dbReference type="AlphaFoldDB" id="C5KGD0"/>
<evidence type="ECO:0000313" key="2">
    <source>
        <dbReference type="Proteomes" id="UP000007800"/>
    </source>
</evidence>
<organism evidence="2">
    <name type="scientific">Perkinsus marinus (strain ATCC 50983 / TXsc)</name>
    <dbReference type="NCBI Taxonomy" id="423536"/>
    <lineage>
        <taxon>Eukaryota</taxon>
        <taxon>Sar</taxon>
        <taxon>Alveolata</taxon>
        <taxon>Perkinsozoa</taxon>
        <taxon>Perkinsea</taxon>
        <taxon>Perkinsida</taxon>
        <taxon>Perkinsidae</taxon>
        <taxon>Perkinsus</taxon>
    </lineage>
</organism>
<accession>C5KGD0</accession>